<dbReference type="AlphaFoldDB" id="A0A913ZHU0"/>
<evidence type="ECO:0000313" key="15">
    <source>
        <dbReference type="Proteomes" id="UP000887568"/>
    </source>
</evidence>
<dbReference type="Pfam" id="PF11566">
    <property type="entry name" value="PI31_Prot_N"/>
    <property type="match status" value="1"/>
</dbReference>
<dbReference type="FunFam" id="3.40.1000.30:FF:000002">
    <property type="entry name" value="Proteasome inhibitor PI31 subunit"/>
    <property type="match status" value="1"/>
</dbReference>
<evidence type="ECO:0000313" key="14">
    <source>
        <dbReference type="EnsemblMetazoa" id="XP_038051348.1"/>
    </source>
</evidence>
<name>A0A913ZHU0_PATMI</name>
<keyword evidence="10" id="KW-0007">Acetylation</keyword>
<evidence type="ECO:0000256" key="11">
    <source>
        <dbReference type="ARBA" id="ARBA00024805"/>
    </source>
</evidence>
<sequence length="297" mass="32492">MAASTGLELLYASVQNQIRSQYDALICCLHWNMVQNGFKCVGAGDMATGQKTELLPSEWNGGTGEAYNLRYQPAEGTDYYLLKVVRMDDTLLVHILREKDERISNVSLETSDYVDVDNLGDFNRMFKNLSKLQQKFKSELTDKLKATPSTSSSSTSRQNPRDTQSRQDPVGREDDTDPLRIPRRQPNQGGRPDWGQPRNPFVVGEGDLDPFSGAPPGMLMDPARSGFPRPGFPGGYGGGLGMPGPGRLPRGAVPPGARFDPIGPPDPDGGLPNPQGRFRGEPDPDHGPPPGFDDMYM</sequence>
<evidence type="ECO:0000256" key="1">
    <source>
        <dbReference type="ARBA" id="ARBA00004240"/>
    </source>
</evidence>
<dbReference type="EnsemblMetazoa" id="XM_038195420.1">
    <property type="protein sequence ID" value="XP_038051348.1"/>
    <property type="gene ID" value="LOC119724390"/>
</dbReference>
<dbReference type="CTD" id="9491"/>
<keyword evidence="5" id="KW-0488">Methylation</keyword>
<accession>A0A913ZHU0</accession>
<dbReference type="PANTHER" id="PTHR13266">
    <property type="entry name" value="PROTEASOME INHIBITOR"/>
    <property type="match status" value="1"/>
</dbReference>
<dbReference type="Proteomes" id="UP000887568">
    <property type="component" value="Unplaced"/>
</dbReference>
<comment type="similarity">
    <text evidence="3">Belongs to the proteasome inhibitor PI31 family.</text>
</comment>
<evidence type="ECO:0000256" key="5">
    <source>
        <dbReference type="ARBA" id="ARBA00022481"/>
    </source>
</evidence>
<keyword evidence="8" id="KW-0256">Endoplasmic reticulum</keyword>
<evidence type="ECO:0000256" key="4">
    <source>
        <dbReference type="ARBA" id="ARBA00015575"/>
    </source>
</evidence>
<keyword evidence="6" id="KW-0963">Cytoplasm</keyword>
<feature type="region of interest" description="Disordered" evidence="12">
    <location>
        <begin position="141"/>
        <end position="297"/>
    </location>
</feature>
<dbReference type="GO" id="GO:0005783">
    <property type="term" value="C:endoplasmic reticulum"/>
    <property type="evidence" value="ECO:0007669"/>
    <property type="project" value="UniProtKB-SubCell"/>
</dbReference>
<dbReference type="GeneID" id="119724390"/>
<feature type="domain" description="PI31 proteasome regulator N-terminal" evidence="13">
    <location>
        <begin position="15"/>
        <end position="145"/>
    </location>
</feature>
<comment type="function">
    <text evidence="11">Plays an important role in control of proteasome function. Inhibits the hydrolysis of protein and peptide substrates by the 20S proteasome. Also inhibits the activation of the proteasome by the proteasome regulatory proteins PA700 and PA28.</text>
</comment>
<dbReference type="GO" id="GO:0000502">
    <property type="term" value="C:proteasome complex"/>
    <property type="evidence" value="ECO:0007669"/>
    <property type="project" value="UniProtKB-KW"/>
</dbReference>
<keyword evidence="7" id="KW-0597">Phosphoprotein</keyword>
<reference evidence="14" key="1">
    <citation type="submission" date="2022-11" db="UniProtKB">
        <authorList>
            <consortium name="EnsemblMetazoa"/>
        </authorList>
    </citation>
    <scope>IDENTIFICATION</scope>
</reference>
<dbReference type="InterPro" id="IPR021625">
    <property type="entry name" value="PI31_Prot_N"/>
</dbReference>
<evidence type="ECO:0000256" key="3">
    <source>
        <dbReference type="ARBA" id="ARBA00006405"/>
    </source>
</evidence>
<feature type="compositionally biased region" description="Gly residues" evidence="12">
    <location>
        <begin position="232"/>
        <end position="244"/>
    </location>
</feature>
<evidence type="ECO:0000256" key="7">
    <source>
        <dbReference type="ARBA" id="ARBA00022553"/>
    </source>
</evidence>
<dbReference type="RefSeq" id="XP_038051348.1">
    <property type="nucleotide sequence ID" value="XM_038195420.1"/>
</dbReference>
<evidence type="ECO:0000256" key="2">
    <source>
        <dbReference type="ARBA" id="ARBA00004496"/>
    </source>
</evidence>
<dbReference type="GO" id="GO:0070628">
    <property type="term" value="F:proteasome binding"/>
    <property type="evidence" value="ECO:0007669"/>
    <property type="project" value="InterPro"/>
</dbReference>
<evidence type="ECO:0000256" key="12">
    <source>
        <dbReference type="SAM" id="MobiDB-lite"/>
    </source>
</evidence>
<evidence type="ECO:0000259" key="13">
    <source>
        <dbReference type="Pfam" id="PF11566"/>
    </source>
</evidence>
<organism evidence="14 15">
    <name type="scientific">Patiria miniata</name>
    <name type="common">Bat star</name>
    <name type="synonym">Asterina miniata</name>
    <dbReference type="NCBI Taxonomy" id="46514"/>
    <lineage>
        <taxon>Eukaryota</taxon>
        <taxon>Metazoa</taxon>
        <taxon>Echinodermata</taxon>
        <taxon>Eleutherozoa</taxon>
        <taxon>Asterozoa</taxon>
        <taxon>Asteroidea</taxon>
        <taxon>Valvatacea</taxon>
        <taxon>Valvatida</taxon>
        <taxon>Asterinidae</taxon>
        <taxon>Patiria</taxon>
    </lineage>
</organism>
<keyword evidence="15" id="KW-1185">Reference proteome</keyword>
<dbReference type="InterPro" id="IPR045128">
    <property type="entry name" value="PI31-like"/>
</dbReference>
<comment type="subcellular location">
    <subcellularLocation>
        <location evidence="2">Cytoplasm</location>
    </subcellularLocation>
    <subcellularLocation>
        <location evidence="1">Endoplasmic reticulum</location>
    </subcellularLocation>
</comment>
<evidence type="ECO:0000256" key="10">
    <source>
        <dbReference type="ARBA" id="ARBA00022990"/>
    </source>
</evidence>
<evidence type="ECO:0000256" key="9">
    <source>
        <dbReference type="ARBA" id="ARBA00022942"/>
    </source>
</evidence>
<evidence type="ECO:0000256" key="6">
    <source>
        <dbReference type="ARBA" id="ARBA00022490"/>
    </source>
</evidence>
<proteinExistence type="inferred from homology"/>
<dbReference type="OMA" id="PFGFPDI"/>
<dbReference type="Gene3D" id="3.40.1000.30">
    <property type="match status" value="1"/>
</dbReference>
<protein>
    <recommendedName>
        <fullName evidence="4">Proteasome inhibitor PI31 subunit</fullName>
    </recommendedName>
</protein>
<dbReference type="OrthoDB" id="68090at2759"/>
<feature type="compositionally biased region" description="Basic and acidic residues" evidence="12">
    <location>
        <begin position="159"/>
        <end position="180"/>
    </location>
</feature>
<evidence type="ECO:0000256" key="8">
    <source>
        <dbReference type="ARBA" id="ARBA00022824"/>
    </source>
</evidence>
<dbReference type="GO" id="GO:0004866">
    <property type="term" value="F:endopeptidase inhibitor activity"/>
    <property type="evidence" value="ECO:0007669"/>
    <property type="project" value="InterPro"/>
</dbReference>
<dbReference type="PANTHER" id="PTHR13266:SF1">
    <property type="entry name" value="PROTEASOME INHIBITOR PI31 SUBUNIT"/>
    <property type="match status" value="1"/>
</dbReference>
<dbReference type="GO" id="GO:0043161">
    <property type="term" value="P:proteasome-mediated ubiquitin-dependent protein catabolic process"/>
    <property type="evidence" value="ECO:0007669"/>
    <property type="project" value="InterPro"/>
</dbReference>
<keyword evidence="9" id="KW-0647">Proteasome</keyword>